<evidence type="ECO:0008006" key="5">
    <source>
        <dbReference type="Google" id="ProtNLM"/>
    </source>
</evidence>
<dbReference type="GO" id="GO:0005783">
    <property type="term" value="C:endoplasmic reticulum"/>
    <property type="evidence" value="ECO:0007669"/>
    <property type="project" value="TreeGrafter"/>
</dbReference>
<dbReference type="InterPro" id="IPR051099">
    <property type="entry name" value="AGR/TXD"/>
</dbReference>
<feature type="chain" id="PRO_5042935452" description="Thioredoxin domain-containing protein 12" evidence="2">
    <location>
        <begin position="26"/>
        <end position="183"/>
    </location>
</feature>
<dbReference type="AlphaFoldDB" id="A0AAN9VNJ2"/>
<proteinExistence type="predicted"/>
<dbReference type="PANTHER" id="PTHR15337:SF11">
    <property type="entry name" value="THIOREDOXIN DOMAIN-CONTAINING PROTEIN"/>
    <property type="match status" value="1"/>
</dbReference>
<evidence type="ECO:0000256" key="2">
    <source>
        <dbReference type="SAM" id="SignalP"/>
    </source>
</evidence>
<dbReference type="EMBL" id="JAZDUA010000368">
    <property type="protein sequence ID" value="KAK7793662.1"/>
    <property type="molecule type" value="Genomic_DNA"/>
</dbReference>
<evidence type="ECO:0000256" key="1">
    <source>
        <dbReference type="ARBA" id="ARBA00022729"/>
    </source>
</evidence>
<evidence type="ECO:0000313" key="4">
    <source>
        <dbReference type="Proteomes" id="UP001378592"/>
    </source>
</evidence>
<dbReference type="Gene3D" id="3.40.30.10">
    <property type="entry name" value="Glutaredoxin"/>
    <property type="match status" value="1"/>
</dbReference>
<reference evidence="3 4" key="1">
    <citation type="submission" date="2024-03" db="EMBL/GenBank/DDBJ databases">
        <title>The genome assembly and annotation of the cricket Gryllus longicercus Weissman &amp; Gray.</title>
        <authorList>
            <person name="Szrajer S."/>
            <person name="Gray D."/>
            <person name="Ylla G."/>
        </authorList>
    </citation>
    <scope>NUCLEOTIDE SEQUENCE [LARGE SCALE GENOMIC DNA]</scope>
    <source>
        <strain evidence="3">DAG 2021-001</strain>
        <tissue evidence="3">Whole body minus gut</tissue>
    </source>
</reference>
<keyword evidence="4" id="KW-1185">Reference proteome</keyword>
<evidence type="ECO:0000313" key="3">
    <source>
        <dbReference type="EMBL" id="KAK7793662.1"/>
    </source>
</evidence>
<accession>A0AAN9VNJ2</accession>
<name>A0AAN9VNJ2_9ORTH</name>
<gene>
    <name evidence="3" type="ORF">R5R35_006144</name>
</gene>
<organism evidence="3 4">
    <name type="scientific">Gryllus longicercus</name>
    <dbReference type="NCBI Taxonomy" id="2509291"/>
    <lineage>
        <taxon>Eukaryota</taxon>
        <taxon>Metazoa</taxon>
        <taxon>Ecdysozoa</taxon>
        <taxon>Arthropoda</taxon>
        <taxon>Hexapoda</taxon>
        <taxon>Insecta</taxon>
        <taxon>Pterygota</taxon>
        <taxon>Neoptera</taxon>
        <taxon>Polyneoptera</taxon>
        <taxon>Orthoptera</taxon>
        <taxon>Ensifera</taxon>
        <taxon>Gryllidea</taxon>
        <taxon>Grylloidea</taxon>
        <taxon>Gryllidae</taxon>
        <taxon>Gryllinae</taxon>
        <taxon>Gryllus</taxon>
    </lineage>
</organism>
<dbReference type="Pfam" id="PF13899">
    <property type="entry name" value="Thioredoxin_7"/>
    <property type="match status" value="1"/>
</dbReference>
<protein>
    <recommendedName>
        <fullName evidence="5">Thioredoxin domain-containing protein 12</fullName>
    </recommendedName>
</protein>
<dbReference type="PANTHER" id="PTHR15337">
    <property type="entry name" value="ANTERIOR GRADIENT PROTEIN-RELATED"/>
    <property type="match status" value="1"/>
</dbReference>
<dbReference type="InterPro" id="IPR036249">
    <property type="entry name" value="Thioredoxin-like_sf"/>
</dbReference>
<dbReference type="Proteomes" id="UP001378592">
    <property type="component" value="Unassembled WGS sequence"/>
</dbReference>
<comment type="caution">
    <text evidence="3">The sequence shown here is derived from an EMBL/GenBank/DDBJ whole genome shotgun (WGS) entry which is preliminary data.</text>
</comment>
<feature type="signal peptide" evidence="2">
    <location>
        <begin position="1"/>
        <end position="25"/>
    </location>
</feature>
<keyword evidence="1 2" id="KW-0732">Signal</keyword>
<sequence length="183" mass="20976">MAPIPRKLILVYLVVNLLYNVRVYCDVDGDEDEEKEIKLIPSNNGRGFGSHFAWQNFDKGLEIAMLSQKPIMVIIHKSWCSACKALKPQFAASREIADLSEKFIMVNAGEREPPAKDPKFSPDGDYVPRILFLSPTGELRLEFYNEAGDPAYKYFYSDTWSILATMNKVAQTYKKRERSKKEL</sequence>
<dbReference type="SUPFAM" id="SSF52833">
    <property type="entry name" value="Thioredoxin-like"/>
    <property type="match status" value="1"/>
</dbReference>